<dbReference type="Pfam" id="PF14525">
    <property type="entry name" value="AraC_binding_2"/>
    <property type="match status" value="1"/>
</dbReference>
<dbReference type="InterPro" id="IPR018060">
    <property type="entry name" value="HTH_AraC"/>
</dbReference>
<feature type="domain" description="HTH araC/xylS-type" evidence="4">
    <location>
        <begin position="217"/>
        <end position="319"/>
    </location>
</feature>
<dbReference type="Gene3D" id="1.10.10.60">
    <property type="entry name" value="Homeodomain-like"/>
    <property type="match status" value="1"/>
</dbReference>
<keyword evidence="6" id="KW-1185">Reference proteome</keyword>
<dbReference type="PRINTS" id="PR00032">
    <property type="entry name" value="HTHARAC"/>
</dbReference>
<name>A0ABS1SBW2_9MICO</name>
<evidence type="ECO:0000256" key="1">
    <source>
        <dbReference type="ARBA" id="ARBA00023015"/>
    </source>
</evidence>
<dbReference type="InterPro" id="IPR009057">
    <property type="entry name" value="Homeodomain-like_sf"/>
</dbReference>
<dbReference type="InterPro" id="IPR035418">
    <property type="entry name" value="AraC-bd_2"/>
</dbReference>
<dbReference type="Proteomes" id="UP001645859">
    <property type="component" value="Unassembled WGS sequence"/>
</dbReference>
<evidence type="ECO:0000313" key="5">
    <source>
        <dbReference type="EMBL" id="MBL3678027.1"/>
    </source>
</evidence>
<dbReference type="Pfam" id="PF12833">
    <property type="entry name" value="HTH_18"/>
    <property type="match status" value="1"/>
</dbReference>
<dbReference type="InterPro" id="IPR050204">
    <property type="entry name" value="AraC_XylS_family_regulators"/>
</dbReference>
<comment type="caution">
    <text evidence="5">The sequence shown here is derived from an EMBL/GenBank/DDBJ whole genome shotgun (WGS) entry which is preliminary data.</text>
</comment>
<accession>A0ABS1SBW2</accession>
<evidence type="ECO:0000313" key="6">
    <source>
        <dbReference type="Proteomes" id="UP001645859"/>
    </source>
</evidence>
<gene>
    <name evidence="5" type="ORF">D3230_01745</name>
</gene>
<evidence type="ECO:0000259" key="4">
    <source>
        <dbReference type="PROSITE" id="PS01124"/>
    </source>
</evidence>
<dbReference type="PROSITE" id="PS01124">
    <property type="entry name" value="HTH_ARAC_FAMILY_2"/>
    <property type="match status" value="1"/>
</dbReference>
<sequence>MEVKPGASAMERVATHEIERFSRLVSDRFAPLTVGSNRPQRFHGVIRGRRLGDIEAFDVRALQHEVERPQALANRSPQRNFMLHLQLAGVGVIRQDGREATLQAGDLAFYDSHRAYSLSLDDQFRNAILVFPQRLLTLPSAQSRELVATRIAGTGPIAGMVLPFLTQLVGALATIPATSALRLAHNTVDLISTLVHAELGHAAPEPAEASREEHLVGRAVGFIHDHIADPELSPDQVAAAHFVAVRTLHKYFSAEYGVGVAEWIRGRRLELCRQELASPLQDHQSVATIAARFGFTRPPHFTRLFKATFGETPGGYRRRARLGGDAASAPVPRSLFGGAAS</sequence>
<dbReference type="SMART" id="SM00342">
    <property type="entry name" value="HTH_ARAC"/>
    <property type="match status" value="1"/>
</dbReference>
<evidence type="ECO:0000256" key="3">
    <source>
        <dbReference type="ARBA" id="ARBA00023163"/>
    </source>
</evidence>
<keyword evidence="2" id="KW-0238">DNA-binding</keyword>
<keyword evidence="1" id="KW-0805">Transcription regulation</keyword>
<protein>
    <submittedName>
        <fullName evidence="5">Helix-turn-helix domain-containing protein</fullName>
    </submittedName>
</protein>
<proteinExistence type="predicted"/>
<reference evidence="5 6" key="1">
    <citation type="submission" date="2018-09" db="EMBL/GenBank/DDBJ databases">
        <title>Comparative genomics of Leucobacter spp.</title>
        <authorList>
            <person name="Reis A.C."/>
            <person name="Kolvenbach B.A."/>
            <person name="Corvini P.F.X."/>
            <person name="Nunes O.C."/>
        </authorList>
    </citation>
    <scope>NUCLEOTIDE SEQUENCE [LARGE SCALE GENOMIC DNA]</scope>
    <source>
        <strain evidence="5 6">TAN 31504</strain>
    </source>
</reference>
<organism evidence="5 6">
    <name type="scientific">Leucobacter chromiireducens subsp. solipictus</name>
    <dbReference type="NCBI Taxonomy" id="398235"/>
    <lineage>
        <taxon>Bacteria</taxon>
        <taxon>Bacillati</taxon>
        <taxon>Actinomycetota</taxon>
        <taxon>Actinomycetes</taxon>
        <taxon>Micrococcales</taxon>
        <taxon>Microbacteriaceae</taxon>
        <taxon>Leucobacter</taxon>
    </lineage>
</organism>
<dbReference type="RefSeq" id="WP_202343273.1">
    <property type="nucleotide sequence ID" value="NZ_BAAAPI010000016.1"/>
</dbReference>
<evidence type="ECO:0000256" key="2">
    <source>
        <dbReference type="ARBA" id="ARBA00023125"/>
    </source>
</evidence>
<keyword evidence="3" id="KW-0804">Transcription</keyword>
<dbReference type="SUPFAM" id="SSF46689">
    <property type="entry name" value="Homeodomain-like"/>
    <property type="match status" value="1"/>
</dbReference>
<dbReference type="PANTHER" id="PTHR46796">
    <property type="entry name" value="HTH-TYPE TRANSCRIPTIONAL ACTIVATOR RHAS-RELATED"/>
    <property type="match status" value="1"/>
</dbReference>
<dbReference type="EMBL" id="QYAC01000001">
    <property type="protein sequence ID" value="MBL3678027.1"/>
    <property type="molecule type" value="Genomic_DNA"/>
</dbReference>
<dbReference type="InterPro" id="IPR020449">
    <property type="entry name" value="Tscrpt_reg_AraC-type_HTH"/>
</dbReference>
<dbReference type="PANTHER" id="PTHR46796:SF6">
    <property type="entry name" value="ARAC SUBFAMILY"/>
    <property type="match status" value="1"/>
</dbReference>